<evidence type="ECO:0000313" key="2">
    <source>
        <dbReference type="Proteomes" id="UP000321558"/>
    </source>
</evidence>
<dbReference type="OrthoDB" id="9800398at2"/>
<dbReference type="EMBL" id="BJYM01000003">
    <property type="protein sequence ID" value="GEN85994.1"/>
    <property type="molecule type" value="Genomic_DNA"/>
</dbReference>
<dbReference type="PANTHER" id="PTHR37812:SF1">
    <property type="entry name" value="MU-LIKE PROPHAGE FLUMU PROTEIN C"/>
    <property type="match status" value="1"/>
</dbReference>
<dbReference type="Proteomes" id="UP000321558">
    <property type="component" value="Unassembled WGS sequence"/>
</dbReference>
<evidence type="ECO:0008006" key="3">
    <source>
        <dbReference type="Google" id="ProtNLM"/>
    </source>
</evidence>
<accession>A0A511ZEX4</accession>
<dbReference type="InterPro" id="IPR052411">
    <property type="entry name" value="c-mor_Regulatory_Protein"/>
</dbReference>
<protein>
    <recommendedName>
        <fullName evidence="3">Mor transcription activator domain-containing protein</fullName>
    </recommendedName>
</protein>
<reference evidence="1 2" key="1">
    <citation type="submission" date="2019-07" db="EMBL/GenBank/DDBJ databases">
        <title>Whole genome shotgun sequence of Oceanobacillus sojae NBRC 105379.</title>
        <authorList>
            <person name="Hosoyama A."/>
            <person name="Uohara A."/>
            <person name="Ohji S."/>
            <person name="Ichikawa N."/>
        </authorList>
    </citation>
    <scope>NUCLEOTIDE SEQUENCE [LARGE SCALE GENOMIC DNA]</scope>
    <source>
        <strain evidence="1 2">NBRC 105379</strain>
    </source>
</reference>
<evidence type="ECO:0000313" key="1">
    <source>
        <dbReference type="EMBL" id="GEN85994.1"/>
    </source>
</evidence>
<gene>
    <name evidence="1" type="ORF">OSO01_07330</name>
</gene>
<keyword evidence="2" id="KW-1185">Reference proteome</keyword>
<sequence length="90" mass="10629">MKYIKADYVFPEELLKEIQKYVQGELIYIPKLPEKRKKWGEKTGAREYLDQRNAEISRKFSAGISIDKLSETFCLSYDSIKKIVYSKNTK</sequence>
<organism evidence="1 2">
    <name type="scientific">Oceanobacillus sojae</name>
    <dbReference type="NCBI Taxonomy" id="582851"/>
    <lineage>
        <taxon>Bacteria</taxon>
        <taxon>Bacillati</taxon>
        <taxon>Bacillota</taxon>
        <taxon>Bacilli</taxon>
        <taxon>Bacillales</taxon>
        <taxon>Bacillaceae</taxon>
        <taxon>Oceanobacillus</taxon>
    </lineage>
</organism>
<comment type="caution">
    <text evidence="1">The sequence shown here is derived from an EMBL/GenBank/DDBJ whole genome shotgun (WGS) entry which is preliminary data.</text>
</comment>
<dbReference type="RefSeq" id="WP_147208830.1">
    <property type="nucleotide sequence ID" value="NZ_BJYM01000003.1"/>
</dbReference>
<dbReference type="InterPro" id="IPR049739">
    <property type="entry name" value="YraL-like"/>
</dbReference>
<dbReference type="AlphaFoldDB" id="A0A511ZEX4"/>
<dbReference type="InterPro" id="IPR009057">
    <property type="entry name" value="Homeodomain-like_sf"/>
</dbReference>
<dbReference type="SUPFAM" id="SSF46689">
    <property type="entry name" value="Homeodomain-like"/>
    <property type="match status" value="1"/>
</dbReference>
<dbReference type="NCBIfam" id="NF040785">
    <property type="entry name" value="CD3324_fam"/>
    <property type="match status" value="1"/>
</dbReference>
<name>A0A511ZEX4_9BACI</name>
<dbReference type="PANTHER" id="PTHR37812">
    <property type="entry name" value="MU-LIKE PROPHAGE FLUMU PROTEIN C"/>
    <property type="match status" value="1"/>
</dbReference>
<proteinExistence type="predicted"/>